<name>A0A9Q0YEN6_HOLLE</name>
<keyword evidence="2" id="KW-1185">Reference proteome</keyword>
<organism evidence="1 2">
    <name type="scientific">Holothuria leucospilota</name>
    <name type="common">Black long sea cucumber</name>
    <name type="synonym">Mertensiothuria leucospilota</name>
    <dbReference type="NCBI Taxonomy" id="206669"/>
    <lineage>
        <taxon>Eukaryota</taxon>
        <taxon>Metazoa</taxon>
        <taxon>Echinodermata</taxon>
        <taxon>Eleutherozoa</taxon>
        <taxon>Echinozoa</taxon>
        <taxon>Holothuroidea</taxon>
        <taxon>Aspidochirotacea</taxon>
        <taxon>Aspidochirotida</taxon>
        <taxon>Holothuriidae</taxon>
        <taxon>Holothuria</taxon>
    </lineage>
</organism>
<dbReference type="AlphaFoldDB" id="A0A9Q0YEN6"/>
<comment type="caution">
    <text evidence="1">The sequence shown here is derived from an EMBL/GenBank/DDBJ whole genome shotgun (WGS) entry which is preliminary data.</text>
</comment>
<gene>
    <name evidence="1" type="ORF">HOLleu_41968</name>
</gene>
<protein>
    <submittedName>
        <fullName evidence="1">Uncharacterized protein</fullName>
    </submittedName>
</protein>
<evidence type="ECO:0000313" key="1">
    <source>
        <dbReference type="EMBL" id="KAJ8020111.1"/>
    </source>
</evidence>
<accession>A0A9Q0YEN6</accession>
<dbReference type="EMBL" id="JAIZAY010000023">
    <property type="protein sequence ID" value="KAJ8020111.1"/>
    <property type="molecule type" value="Genomic_DNA"/>
</dbReference>
<sequence>MESIVKVELESAYSYSDISEKEINDYITIKAEPEDSQIDVIQENGDELIQSGEENGGHGEMIDVVVKIEDDDQPEEEHQTVDDATTHSIAASMVQGGDVQCSHVLNQMPTKNGGCPPEKEYFCPMSCVRESTIRIESTWSMQCKGLT</sequence>
<reference evidence="1" key="1">
    <citation type="submission" date="2021-10" db="EMBL/GenBank/DDBJ databases">
        <title>Tropical sea cucumber genome reveals ecological adaptation and Cuvierian tubules defense mechanism.</title>
        <authorList>
            <person name="Chen T."/>
        </authorList>
    </citation>
    <scope>NUCLEOTIDE SEQUENCE</scope>
    <source>
        <strain evidence="1">Nanhai2018</strain>
        <tissue evidence="1">Muscle</tissue>
    </source>
</reference>
<dbReference type="Proteomes" id="UP001152320">
    <property type="component" value="Chromosome 23"/>
</dbReference>
<evidence type="ECO:0000313" key="2">
    <source>
        <dbReference type="Proteomes" id="UP001152320"/>
    </source>
</evidence>
<proteinExistence type="predicted"/>